<name>A0ABM7ZVR3_STRNI</name>
<keyword evidence="2" id="KW-1185">Reference proteome</keyword>
<proteinExistence type="predicted"/>
<evidence type="ECO:0000313" key="2">
    <source>
        <dbReference type="Proteomes" id="UP001059597"/>
    </source>
</evidence>
<sequence>MKVRFTGLEGHEQSVRQGADSLRQGKVYVVLESYCQSDGPNYFRIEYRRGELPPLFDSRLFEVVAPGMHPSWTAHVEWDGSLTMGPAAWQEAEFWDDFMNHSPHAVEIYELGREILICES</sequence>
<reference evidence="1" key="1">
    <citation type="submission" date="2022-06" db="EMBL/GenBank/DDBJ databases">
        <title>Complete genome sequence of Streptomyces nigrescens HEK616.</title>
        <authorList>
            <person name="Asamizu S."/>
            <person name="Onaka H."/>
        </authorList>
    </citation>
    <scope>NUCLEOTIDE SEQUENCE</scope>
    <source>
        <strain evidence="1">HEK616</strain>
    </source>
</reference>
<dbReference type="EMBL" id="AP026073">
    <property type="protein sequence ID" value="BDM70255.1"/>
    <property type="molecule type" value="Genomic_DNA"/>
</dbReference>
<accession>A0ABM7ZVR3</accession>
<organism evidence="1 2">
    <name type="scientific">Streptomyces nigrescens</name>
    <dbReference type="NCBI Taxonomy" id="1920"/>
    <lineage>
        <taxon>Bacteria</taxon>
        <taxon>Bacillati</taxon>
        <taxon>Actinomycetota</taxon>
        <taxon>Actinomycetes</taxon>
        <taxon>Kitasatosporales</taxon>
        <taxon>Streptomycetaceae</taxon>
        <taxon>Streptomyces</taxon>
    </lineage>
</organism>
<evidence type="ECO:0000313" key="1">
    <source>
        <dbReference type="EMBL" id="BDM70255.1"/>
    </source>
</evidence>
<dbReference type="Proteomes" id="UP001059597">
    <property type="component" value="Chromosome"/>
</dbReference>
<gene>
    <name evidence="1" type="ORF">HEK616_37420</name>
</gene>
<protein>
    <submittedName>
        <fullName evidence="1">Uncharacterized protein</fullName>
    </submittedName>
</protein>